<dbReference type="WBParaSite" id="PSAMB.scaffold933size38445.g9746.t1">
    <property type="protein sequence ID" value="PSAMB.scaffold933size38445.g9746.t1"/>
    <property type="gene ID" value="PSAMB.scaffold933size38445.g9746"/>
</dbReference>
<organism evidence="2 3">
    <name type="scientific">Plectus sambesii</name>
    <dbReference type="NCBI Taxonomy" id="2011161"/>
    <lineage>
        <taxon>Eukaryota</taxon>
        <taxon>Metazoa</taxon>
        <taxon>Ecdysozoa</taxon>
        <taxon>Nematoda</taxon>
        <taxon>Chromadorea</taxon>
        <taxon>Plectida</taxon>
        <taxon>Plectina</taxon>
        <taxon>Plectoidea</taxon>
        <taxon>Plectidae</taxon>
        <taxon>Plectus</taxon>
    </lineage>
</organism>
<feature type="region of interest" description="Disordered" evidence="1">
    <location>
        <begin position="1"/>
        <end position="56"/>
    </location>
</feature>
<protein>
    <submittedName>
        <fullName evidence="3">Uncharacterized protein</fullName>
    </submittedName>
</protein>
<name>A0A914XSE2_9BILA</name>
<keyword evidence="2" id="KW-1185">Reference proteome</keyword>
<evidence type="ECO:0000313" key="2">
    <source>
        <dbReference type="Proteomes" id="UP000887566"/>
    </source>
</evidence>
<dbReference type="AlphaFoldDB" id="A0A914XSE2"/>
<evidence type="ECO:0000256" key="1">
    <source>
        <dbReference type="SAM" id="MobiDB-lite"/>
    </source>
</evidence>
<dbReference type="Proteomes" id="UP000887566">
    <property type="component" value="Unplaced"/>
</dbReference>
<accession>A0A914XSE2</accession>
<reference evidence="3" key="1">
    <citation type="submission" date="2022-11" db="UniProtKB">
        <authorList>
            <consortium name="WormBaseParasite"/>
        </authorList>
    </citation>
    <scope>IDENTIFICATION</scope>
</reference>
<proteinExistence type="predicted"/>
<sequence length="110" mass="11630">MRKNLPEPSKISHMQRRRAEKGDNAISSKATDMSCDDASAVHAGDSEDWSGTRAVGGRRRRTAAAAAAAKAAGLLDGGLQLLPGRSPHAPVPFSLARWLCAVLDGRARAR</sequence>
<evidence type="ECO:0000313" key="3">
    <source>
        <dbReference type="WBParaSite" id="PSAMB.scaffold933size38445.g9746.t1"/>
    </source>
</evidence>